<evidence type="ECO:0000256" key="7">
    <source>
        <dbReference type="ARBA" id="ARBA00022741"/>
    </source>
</evidence>
<dbReference type="Gene3D" id="3.30.565.10">
    <property type="entry name" value="Histidine kinase-like ATPase, C-terminal domain"/>
    <property type="match status" value="1"/>
</dbReference>
<dbReference type="PROSITE" id="PS50109">
    <property type="entry name" value="HIS_KIN"/>
    <property type="match status" value="1"/>
</dbReference>
<evidence type="ECO:0000256" key="5">
    <source>
        <dbReference type="ARBA" id="ARBA00022553"/>
    </source>
</evidence>
<dbReference type="PRINTS" id="PR00344">
    <property type="entry name" value="BCTRLSENSOR"/>
</dbReference>
<accession>A0ABT7XLV5</accession>
<dbReference type="Pfam" id="PF02518">
    <property type="entry name" value="HATPase_c"/>
    <property type="match status" value="1"/>
</dbReference>
<evidence type="ECO:0000259" key="12">
    <source>
        <dbReference type="PROSITE" id="PS50885"/>
    </source>
</evidence>
<keyword evidence="6" id="KW-0808">Transferase</keyword>
<dbReference type="InterPro" id="IPR003594">
    <property type="entry name" value="HATPase_dom"/>
</dbReference>
<feature type="domain" description="Histidine kinase" evidence="11">
    <location>
        <begin position="241"/>
        <end position="452"/>
    </location>
</feature>
<keyword evidence="10" id="KW-1133">Transmembrane helix</keyword>
<dbReference type="InterPro" id="IPR003660">
    <property type="entry name" value="HAMP_dom"/>
</dbReference>
<evidence type="ECO:0000313" key="14">
    <source>
        <dbReference type="Proteomes" id="UP001168540"/>
    </source>
</evidence>
<keyword evidence="10" id="KW-0812">Transmembrane</keyword>
<dbReference type="EC" id="2.7.13.3" evidence="3"/>
<dbReference type="InterPro" id="IPR003661">
    <property type="entry name" value="HisK_dim/P_dom"/>
</dbReference>
<dbReference type="Gene3D" id="1.10.287.130">
    <property type="match status" value="1"/>
</dbReference>
<keyword evidence="9 13" id="KW-0067">ATP-binding</keyword>
<dbReference type="Proteomes" id="UP001168540">
    <property type="component" value="Unassembled WGS sequence"/>
</dbReference>
<proteinExistence type="predicted"/>
<evidence type="ECO:0000256" key="4">
    <source>
        <dbReference type="ARBA" id="ARBA00022475"/>
    </source>
</evidence>
<dbReference type="InterPro" id="IPR036097">
    <property type="entry name" value="HisK_dim/P_sf"/>
</dbReference>
<name>A0ABT7XLV5_9NEIS</name>
<evidence type="ECO:0000256" key="3">
    <source>
        <dbReference type="ARBA" id="ARBA00012438"/>
    </source>
</evidence>
<evidence type="ECO:0000313" key="13">
    <source>
        <dbReference type="EMBL" id="MDN0074760.1"/>
    </source>
</evidence>
<dbReference type="InterPro" id="IPR050980">
    <property type="entry name" value="2C_sensor_his_kinase"/>
</dbReference>
<dbReference type="SMART" id="SM00387">
    <property type="entry name" value="HATPase_c"/>
    <property type="match status" value="1"/>
</dbReference>
<evidence type="ECO:0000256" key="6">
    <source>
        <dbReference type="ARBA" id="ARBA00022679"/>
    </source>
</evidence>
<dbReference type="Pfam" id="PF00512">
    <property type="entry name" value="HisKA"/>
    <property type="match status" value="1"/>
</dbReference>
<comment type="caution">
    <text evidence="13">The sequence shown here is derived from an EMBL/GenBank/DDBJ whole genome shotgun (WGS) entry which is preliminary data.</text>
</comment>
<dbReference type="InterPro" id="IPR005467">
    <property type="entry name" value="His_kinase_dom"/>
</dbReference>
<protein>
    <recommendedName>
        <fullName evidence="3">histidine kinase</fullName>
        <ecNumber evidence="3">2.7.13.3</ecNumber>
    </recommendedName>
</protein>
<evidence type="ECO:0000256" key="8">
    <source>
        <dbReference type="ARBA" id="ARBA00022777"/>
    </source>
</evidence>
<evidence type="ECO:0000256" key="2">
    <source>
        <dbReference type="ARBA" id="ARBA00004651"/>
    </source>
</evidence>
<dbReference type="PANTHER" id="PTHR44936:SF10">
    <property type="entry name" value="SENSOR PROTEIN RSTB"/>
    <property type="match status" value="1"/>
</dbReference>
<evidence type="ECO:0000256" key="1">
    <source>
        <dbReference type="ARBA" id="ARBA00000085"/>
    </source>
</evidence>
<feature type="domain" description="HAMP" evidence="12">
    <location>
        <begin position="181"/>
        <end position="233"/>
    </location>
</feature>
<comment type="subcellular location">
    <subcellularLocation>
        <location evidence="2">Cell membrane</location>
        <topology evidence="2">Multi-pass membrane protein</topology>
    </subcellularLocation>
</comment>
<dbReference type="SUPFAM" id="SSF55874">
    <property type="entry name" value="ATPase domain of HSP90 chaperone/DNA topoisomerase II/histidine kinase"/>
    <property type="match status" value="1"/>
</dbReference>
<dbReference type="GO" id="GO:0005524">
    <property type="term" value="F:ATP binding"/>
    <property type="evidence" value="ECO:0007669"/>
    <property type="project" value="UniProtKB-KW"/>
</dbReference>
<dbReference type="InterPro" id="IPR004358">
    <property type="entry name" value="Sig_transdc_His_kin-like_C"/>
</dbReference>
<reference evidence="13" key="1">
    <citation type="submission" date="2023-06" db="EMBL/GenBank/DDBJ databases">
        <authorList>
            <person name="Zhang S."/>
        </authorList>
    </citation>
    <scope>NUCLEOTIDE SEQUENCE</scope>
    <source>
        <strain evidence="13">SG2303</strain>
    </source>
</reference>
<keyword evidence="4" id="KW-1003">Cell membrane</keyword>
<keyword evidence="14" id="KW-1185">Reference proteome</keyword>
<organism evidence="13 14">
    <name type="scientific">Crenobacter oryzisoli</name>
    <dbReference type="NCBI Taxonomy" id="3056844"/>
    <lineage>
        <taxon>Bacteria</taxon>
        <taxon>Pseudomonadati</taxon>
        <taxon>Pseudomonadota</taxon>
        <taxon>Betaproteobacteria</taxon>
        <taxon>Neisseriales</taxon>
        <taxon>Neisseriaceae</taxon>
        <taxon>Crenobacter</taxon>
    </lineage>
</organism>
<keyword evidence="10" id="KW-0472">Membrane</keyword>
<evidence type="ECO:0000256" key="9">
    <source>
        <dbReference type="ARBA" id="ARBA00022840"/>
    </source>
</evidence>
<dbReference type="PROSITE" id="PS50885">
    <property type="entry name" value="HAMP"/>
    <property type="match status" value="1"/>
</dbReference>
<feature type="transmembrane region" description="Helical" evidence="10">
    <location>
        <begin position="163"/>
        <end position="184"/>
    </location>
</feature>
<dbReference type="SMART" id="SM00388">
    <property type="entry name" value="HisKA"/>
    <property type="match status" value="1"/>
</dbReference>
<evidence type="ECO:0000256" key="10">
    <source>
        <dbReference type="SAM" id="Phobius"/>
    </source>
</evidence>
<dbReference type="RefSeq" id="WP_289829340.1">
    <property type="nucleotide sequence ID" value="NZ_JAUEDK010000010.1"/>
</dbReference>
<keyword evidence="5" id="KW-0597">Phosphoprotein</keyword>
<dbReference type="PANTHER" id="PTHR44936">
    <property type="entry name" value="SENSOR PROTEIN CREC"/>
    <property type="match status" value="1"/>
</dbReference>
<gene>
    <name evidence="13" type="ORF">QU481_07625</name>
</gene>
<comment type="catalytic activity">
    <reaction evidence="1">
        <text>ATP + protein L-histidine = ADP + protein N-phospho-L-histidine.</text>
        <dbReference type="EC" id="2.7.13.3"/>
    </reaction>
</comment>
<sequence>MPLKKNPLKTSLPQLPSLTWVFIRYYVLAVAALVIMISGVGIVVDRLYSHMEEDNAKSFMAGTVRLIEKEYLQAPESEWPQVTHRLRRSFVYPISLEPLDRFAGQKSVYRDLREHTTVIDLNELVLYYRIGMSDQVLKLGPLTEAFGNKRTELIPAELQAQMISWLLTGLGFGLLLFLWLLPLWRDLVAVRDTAKRLADGNLAARAPAAHSLLFAPLERALNGMAERIEVQVETRQALSHAVAHEIRTPIARLRFGLTMLDEAETPAEHASYRQGLNRDIDELEELVNASLAYARLDRGEVKLEKEPVELAEWLIDLVQLVEPIVPPGVHISLDAAPYQVEFDRKLMYIATRNLLINAGKYAREQVKLTLEPVGLDYRIVVDDDGPGIPPEERERIFEPFARLDRSRDRTTGGYGLGLSFVRLIAVHHGGRVFAENSPLGGARFVLLLPRHLSDRA</sequence>
<keyword evidence="7" id="KW-0547">Nucleotide-binding</keyword>
<keyword evidence="8" id="KW-0418">Kinase</keyword>
<evidence type="ECO:0000259" key="11">
    <source>
        <dbReference type="PROSITE" id="PS50109"/>
    </source>
</evidence>
<dbReference type="SUPFAM" id="SSF47384">
    <property type="entry name" value="Homodimeric domain of signal transducing histidine kinase"/>
    <property type="match status" value="1"/>
</dbReference>
<dbReference type="CDD" id="cd00082">
    <property type="entry name" value="HisKA"/>
    <property type="match status" value="1"/>
</dbReference>
<dbReference type="EMBL" id="JAUEDK010000010">
    <property type="protein sequence ID" value="MDN0074760.1"/>
    <property type="molecule type" value="Genomic_DNA"/>
</dbReference>
<feature type="transmembrane region" description="Helical" evidence="10">
    <location>
        <begin position="20"/>
        <end position="44"/>
    </location>
</feature>
<dbReference type="InterPro" id="IPR036890">
    <property type="entry name" value="HATPase_C_sf"/>
</dbReference>